<dbReference type="PROSITE" id="PS51686">
    <property type="entry name" value="SAM_MT_RSMB_NOP"/>
    <property type="match status" value="1"/>
</dbReference>
<evidence type="ECO:0000256" key="12">
    <source>
        <dbReference type="ARBA" id="ARBA00047283"/>
    </source>
</evidence>
<dbReference type="GO" id="GO:0003723">
    <property type="term" value="F:RNA binding"/>
    <property type="evidence" value="ECO:0007669"/>
    <property type="project" value="UniProtKB-UniRule"/>
</dbReference>
<dbReference type="InterPro" id="IPR049560">
    <property type="entry name" value="MeTrfase_RsmB-F_NOP2_cat"/>
</dbReference>
<keyword evidence="8 13" id="KW-0949">S-adenosyl-L-methionine</keyword>
<keyword evidence="4" id="KW-0963">Cytoplasm</keyword>
<dbReference type="InterPro" id="IPR035926">
    <property type="entry name" value="NusB-like_sf"/>
</dbReference>
<evidence type="ECO:0000256" key="3">
    <source>
        <dbReference type="ARBA" id="ARBA00012140"/>
    </source>
</evidence>
<dbReference type="NCBIfam" id="TIGR00563">
    <property type="entry name" value="rsmB"/>
    <property type="match status" value="1"/>
</dbReference>
<dbReference type="FunFam" id="3.40.50.150:FF:000022">
    <property type="entry name" value="Ribosomal RNA small subunit methyltransferase B"/>
    <property type="match status" value="1"/>
</dbReference>
<evidence type="ECO:0000256" key="10">
    <source>
        <dbReference type="ARBA" id="ARBA00030399"/>
    </source>
</evidence>
<dbReference type="Pfam" id="PF01029">
    <property type="entry name" value="NusB"/>
    <property type="match status" value="1"/>
</dbReference>
<comment type="function">
    <text evidence="1">Specifically methylates the cytosine at position 967 (m5C967) of 16S rRNA.</text>
</comment>
<evidence type="ECO:0000313" key="15">
    <source>
        <dbReference type="EMBL" id="ENZ01738.1"/>
    </source>
</evidence>
<dbReference type="Gene3D" id="1.10.940.10">
    <property type="entry name" value="NusB-like"/>
    <property type="match status" value="1"/>
</dbReference>
<evidence type="ECO:0000256" key="7">
    <source>
        <dbReference type="ARBA" id="ARBA00022679"/>
    </source>
</evidence>
<comment type="similarity">
    <text evidence="13">Belongs to the class I-like SAM-binding methyltransferase superfamily. RsmB/NOP family.</text>
</comment>
<comment type="subcellular location">
    <subcellularLocation>
        <location evidence="2">Cytoplasm</location>
    </subcellularLocation>
</comment>
<feature type="binding site" evidence="13">
    <location>
        <position position="325"/>
    </location>
    <ligand>
        <name>S-adenosyl-L-methionine</name>
        <dbReference type="ChEBI" id="CHEBI:59789"/>
    </ligand>
</feature>
<feature type="domain" description="SAM-dependent MTase RsmB/NOP-type" evidence="14">
    <location>
        <begin position="166"/>
        <end position="439"/>
    </location>
</feature>
<sequence length="439" mass="49543">MNSRSIAIKVLNRVLLEGAYSNIALSKELDSSNLNSKDKGLVTEIVYGTLRRKRTLDLIIGSFVRDISIMDKRILNILRAAIYQLRFLDKIPSYAACNEAVEEAKKISLKSSKLVNGILRNYLKKEGKVNIKFSNKLYKLAYDYSFEPWLVRLFISQYGENKAIKIMKGLNSTPSITLRVNSLKGDYDSVLEELERLGYNVEEGSISPDAIVIKGGSAIEANELFNEGKCTVQDESAMLVAPVLELEKYDTVLDICSAPGGKTTHIGEILENTGKVLAFDLHENKLSLIKENCERLGVKNVELSQMDGTILNEKLINIGDKVLIDVPCSGLGIIRRKPEIKWNKNKDDLKSLIKIQREIMKNSWQYLKSGGVMVYSTCTLNKEENEENIRWFLKSYEDVKLDTVFIGKGENIEYTEDGMVTILPNKNMDGFFIAKLKKI</sequence>
<dbReference type="EMBL" id="AGYT01000008">
    <property type="protein sequence ID" value="ENZ01738.1"/>
    <property type="molecule type" value="Genomic_DNA"/>
</dbReference>
<dbReference type="eggNOG" id="COG0781">
    <property type="taxonomic scope" value="Bacteria"/>
</dbReference>
<protein>
    <recommendedName>
        <fullName evidence="3">16S rRNA (cytosine(967)-C(5))-methyltransferase</fullName>
        <ecNumber evidence="3">2.1.1.176</ecNumber>
    </recommendedName>
    <alternativeName>
        <fullName evidence="10">16S rRNA m5C967 methyltransferase</fullName>
    </alternativeName>
    <alternativeName>
        <fullName evidence="11">rRNA (cytosine-C(5)-)-methyltransferase RsmB</fullName>
    </alternativeName>
</protein>
<dbReference type="GO" id="GO:0008649">
    <property type="term" value="F:rRNA methyltransferase activity"/>
    <property type="evidence" value="ECO:0007669"/>
    <property type="project" value="InterPro"/>
</dbReference>
<evidence type="ECO:0000256" key="1">
    <source>
        <dbReference type="ARBA" id="ARBA00002724"/>
    </source>
</evidence>
<comment type="catalytic activity">
    <reaction evidence="12">
        <text>cytidine(967) in 16S rRNA + S-adenosyl-L-methionine = 5-methylcytidine(967) in 16S rRNA + S-adenosyl-L-homocysteine + H(+)</text>
        <dbReference type="Rhea" id="RHEA:42748"/>
        <dbReference type="Rhea" id="RHEA-COMP:10219"/>
        <dbReference type="Rhea" id="RHEA-COMP:10220"/>
        <dbReference type="ChEBI" id="CHEBI:15378"/>
        <dbReference type="ChEBI" id="CHEBI:57856"/>
        <dbReference type="ChEBI" id="CHEBI:59789"/>
        <dbReference type="ChEBI" id="CHEBI:74483"/>
        <dbReference type="ChEBI" id="CHEBI:82748"/>
        <dbReference type="EC" id="2.1.1.176"/>
    </reaction>
</comment>
<dbReference type="RefSeq" id="WP_002597474.1">
    <property type="nucleotide sequence ID" value="NZ_KB850956.1"/>
</dbReference>
<evidence type="ECO:0000256" key="5">
    <source>
        <dbReference type="ARBA" id="ARBA00022552"/>
    </source>
</evidence>
<keyword evidence="5" id="KW-0698">rRNA processing</keyword>
<dbReference type="CDD" id="cd02440">
    <property type="entry name" value="AdoMet_MTases"/>
    <property type="match status" value="1"/>
</dbReference>
<dbReference type="NCBIfam" id="NF011494">
    <property type="entry name" value="PRK14902.1"/>
    <property type="match status" value="1"/>
</dbReference>
<reference evidence="15 16" key="1">
    <citation type="submission" date="2013-01" db="EMBL/GenBank/DDBJ databases">
        <title>The Genome Sequence of Clostridium colicanis 209318.</title>
        <authorList>
            <consortium name="The Broad Institute Genome Sequencing Platform"/>
            <person name="Earl A."/>
            <person name="Ward D."/>
            <person name="Feldgarden M."/>
            <person name="Gevers D."/>
            <person name="Courvalin P."/>
            <person name="Lambert T."/>
            <person name="Walker B."/>
            <person name="Young S.K."/>
            <person name="Zeng Q."/>
            <person name="Gargeya S."/>
            <person name="Fitzgerald M."/>
            <person name="Haas B."/>
            <person name="Abouelleil A."/>
            <person name="Alvarado L."/>
            <person name="Arachchi H.M."/>
            <person name="Berlin A.M."/>
            <person name="Chapman S.B."/>
            <person name="Dewar J."/>
            <person name="Goldberg J."/>
            <person name="Griggs A."/>
            <person name="Gujja S."/>
            <person name="Hansen M."/>
            <person name="Howarth C."/>
            <person name="Imamovic A."/>
            <person name="Larimer J."/>
            <person name="McCowan C."/>
            <person name="Murphy C."/>
            <person name="Neiman D."/>
            <person name="Pearson M."/>
            <person name="Priest M."/>
            <person name="Roberts A."/>
            <person name="Saif S."/>
            <person name="Shea T."/>
            <person name="Sisk P."/>
            <person name="Sykes S."/>
            <person name="Wortman J."/>
            <person name="Nusbaum C."/>
            <person name="Birren B."/>
        </authorList>
    </citation>
    <scope>NUCLEOTIDE SEQUENCE [LARGE SCALE GENOMIC DNA]</scope>
    <source>
        <strain evidence="15 16">209318</strain>
    </source>
</reference>
<evidence type="ECO:0000256" key="6">
    <source>
        <dbReference type="ARBA" id="ARBA00022603"/>
    </source>
</evidence>
<keyword evidence="7 13" id="KW-0808">Transferase</keyword>
<evidence type="ECO:0000256" key="11">
    <source>
        <dbReference type="ARBA" id="ARBA00031088"/>
    </source>
</evidence>
<dbReference type="GO" id="GO:0006355">
    <property type="term" value="P:regulation of DNA-templated transcription"/>
    <property type="evidence" value="ECO:0007669"/>
    <property type="project" value="InterPro"/>
</dbReference>
<evidence type="ECO:0000313" key="16">
    <source>
        <dbReference type="Proteomes" id="UP000013097"/>
    </source>
</evidence>
<dbReference type="InterPro" id="IPR054728">
    <property type="entry name" value="RsmB-like_ferredoxin"/>
</dbReference>
<feature type="active site" description="Nucleophile" evidence="13">
    <location>
        <position position="378"/>
    </location>
</feature>
<evidence type="ECO:0000259" key="14">
    <source>
        <dbReference type="PROSITE" id="PS51686"/>
    </source>
</evidence>
<dbReference type="InterPro" id="IPR004573">
    <property type="entry name" value="rRNA_ssu_MeTfrase_B"/>
</dbReference>
<gene>
    <name evidence="15" type="ORF">HMPREF1092_00972</name>
</gene>
<feature type="binding site" evidence="13">
    <location>
        <begin position="256"/>
        <end position="262"/>
    </location>
    <ligand>
        <name>S-adenosyl-L-methionine</name>
        <dbReference type="ChEBI" id="CHEBI:59789"/>
    </ligand>
</feature>
<dbReference type="HOGENOM" id="CLU_005316_0_1_9"/>
<proteinExistence type="inferred from homology"/>
<evidence type="ECO:0000256" key="4">
    <source>
        <dbReference type="ARBA" id="ARBA00022490"/>
    </source>
</evidence>
<dbReference type="FunFam" id="1.10.940.10:FF:000006">
    <property type="entry name" value="16S rRNA (Cytosine(967)-C(5))-methyltransferase RsmB"/>
    <property type="match status" value="1"/>
</dbReference>
<dbReference type="Proteomes" id="UP000013097">
    <property type="component" value="Unassembled WGS sequence"/>
</dbReference>
<dbReference type="InterPro" id="IPR001678">
    <property type="entry name" value="MeTrfase_RsmB-F_NOP2_dom"/>
</dbReference>
<dbReference type="Pfam" id="PF01189">
    <property type="entry name" value="Methyltr_RsmB-F"/>
    <property type="match status" value="1"/>
</dbReference>
<organism evidence="15 16">
    <name type="scientific">Clostridium thermobutyricum</name>
    <dbReference type="NCBI Taxonomy" id="29372"/>
    <lineage>
        <taxon>Bacteria</taxon>
        <taxon>Bacillati</taxon>
        <taxon>Bacillota</taxon>
        <taxon>Clostridia</taxon>
        <taxon>Eubacteriales</taxon>
        <taxon>Clostridiaceae</taxon>
        <taxon>Clostridium</taxon>
    </lineage>
</organism>
<accession>N9XPW1</accession>
<dbReference type="PANTHER" id="PTHR22807:SF53">
    <property type="entry name" value="RIBOSOMAL RNA SMALL SUBUNIT METHYLTRANSFERASE B-RELATED"/>
    <property type="match status" value="1"/>
</dbReference>
<evidence type="ECO:0000256" key="9">
    <source>
        <dbReference type="ARBA" id="ARBA00022884"/>
    </source>
</evidence>
<dbReference type="InterPro" id="IPR006027">
    <property type="entry name" value="NusB_RsmB_TIM44"/>
</dbReference>
<dbReference type="SUPFAM" id="SSF53335">
    <property type="entry name" value="S-adenosyl-L-methionine-dependent methyltransferases"/>
    <property type="match status" value="1"/>
</dbReference>
<dbReference type="PATRIC" id="fig|999411.4.peg.945"/>
<keyword evidence="16" id="KW-1185">Reference proteome</keyword>
<comment type="caution">
    <text evidence="15">The sequence shown here is derived from an EMBL/GenBank/DDBJ whole genome shotgun (WGS) entry which is preliminary data.</text>
</comment>
<feature type="binding site" evidence="13">
    <location>
        <position position="280"/>
    </location>
    <ligand>
        <name>S-adenosyl-L-methionine</name>
        <dbReference type="ChEBI" id="CHEBI:59789"/>
    </ligand>
</feature>
<evidence type="ECO:0000256" key="13">
    <source>
        <dbReference type="PROSITE-ProRule" id="PRU01023"/>
    </source>
</evidence>
<feature type="binding site" evidence="13">
    <location>
        <position position="307"/>
    </location>
    <ligand>
        <name>S-adenosyl-L-methionine</name>
        <dbReference type="ChEBI" id="CHEBI:59789"/>
    </ligand>
</feature>
<keyword evidence="9 13" id="KW-0694">RNA-binding</keyword>
<dbReference type="eggNOG" id="COG0144">
    <property type="taxonomic scope" value="Bacteria"/>
</dbReference>
<keyword evidence="6 13" id="KW-0489">Methyltransferase</keyword>
<dbReference type="Pfam" id="PF22458">
    <property type="entry name" value="RsmF-B_ferredox"/>
    <property type="match status" value="1"/>
</dbReference>
<name>N9XPW1_9CLOT</name>
<dbReference type="SUPFAM" id="SSF48013">
    <property type="entry name" value="NusB-like"/>
    <property type="match status" value="1"/>
</dbReference>
<dbReference type="PANTHER" id="PTHR22807">
    <property type="entry name" value="NOP2 YEAST -RELATED NOL1/NOP2/FMU SUN DOMAIN-CONTAINING"/>
    <property type="match status" value="1"/>
</dbReference>
<dbReference type="Gene3D" id="3.40.50.150">
    <property type="entry name" value="Vaccinia Virus protein VP39"/>
    <property type="match status" value="1"/>
</dbReference>
<dbReference type="GO" id="GO:0005737">
    <property type="term" value="C:cytoplasm"/>
    <property type="evidence" value="ECO:0007669"/>
    <property type="project" value="UniProtKB-SubCell"/>
</dbReference>
<dbReference type="InterPro" id="IPR029063">
    <property type="entry name" value="SAM-dependent_MTases_sf"/>
</dbReference>
<dbReference type="AlphaFoldDB" id="N9XPW1"/>
<dbReference type="InterPro" id="IPR023267">
    <property type="entry name" value="RCMT"/>
</dbReference>
<dbReference type="PRINTS" id="PR02008">
    <property type="entry name" value="RCMTFAMILY"/>
</dbReference>
<evidence type="ECO:0000256" key="2">
    <source>
        <dbReference type="ARBA" id="ARBA00004496"/>
    </source>
</evidence>
<evidence type="ECO:0000256" key="8">
    <source>
        <dbReference type="ARBA" id="ARBA00022691"/>
    </source>
</evidence>
<dbReference type="EC" id="2.1.1.176" evidence="3"/>